<accession>A0ABQ7FSY2</accession>
<feature type="compositionally biased region" description="Basic and acidic residues" evidence="1">
    <location>
        <begin position="51"/>
        <end position="69"/>
    </location>
</feature>
<dbReference type="Proteomes" id="UP000815325">
    <property type="component" value="Unassembled WGS sequence"/>
</dbReference>
<comment type="caution">
    <text evidence="2">The sequence shown here is derived from an EMBL/GenBank/DDBJ whole genome shotgun (WGS) entry which is preliminary data.</text>
</comment>
<evidence type="ECO:0000313" key="3">
    <source>
        <dbReference type="Proteomes" id="UP000815325"/>
    </source>
</evidence>
<name>A0ABQ7FSY2_DUNSA</name>
<evidence type="ECO:0000313" key="2">
    <source>
        <dbReference type="EMBL" id="KAF5825573.1"/>
    </source>
</evidence>
<feature type="region of interest" description="Disordered" evidence="1">
    <location>
        <begin position="1"/>
        <end position="84"/>
    </location>
</feature>
<protein>
    <submittedName>
        <fullName evidence="2">Uncharacterized protein</fullName>
    </submittedName>
</protein>
<proteinExistence type="predicted"/>
<keyword evidence="3" id="KW-1185">Reference proteome</keyword>
<evidence type="ECO:0000256" key="1">
    <source>
        <dbReference type="SAM" id="MobiDB-lite"/>
    </source>
</evidence>
<dbReference type="EMBL" id="MU072490">
    <property type="protein sequence ID" value="KAF5825573.1"/>
    <property type="molecule type" value="Genomic_DNA"/>
</dbReference>
<feature type="non-terminal residue" evidence="2">
    <location>
        <position position="1"/>
    </location>
</feature>
<gene>
    <name evidence="2" type="ORF">DUNSADRAFT_8484</name>
</gene>
<reference evidence="2" key="1">
    <citation type="submission" date="2017-08" db="EMBL/GenBank/DDBJ databases">
        <authorList>
            <person name="Polle J.E."/>
            <person name="Barry K."/>
            <person name="Cushman J."/>
            <person name="Schmutz J."/>
            <person name="Tran D."/>
            <person name="Hathwaick L.T."/>
            <person name="Yim W.C."/>
            <person name="Jenkins J."/>
            <person name="Mckie-Krisberg Z.M."/>
            <person name="Prochnik S."/>
            <person name="Lindquist E."/>
            <person name="Dockter R.B."/>
            <person name="Adam C."/>
            <person name="Molina H."/>
            <person name="Bunkerborg J."/>
            <person name="Jin E."/>
            <person name="Buchheim M."/>
            <person name="Magnuson J."/>
        </authorList>
    </citation>
    <scope>NUCLEOTIDE SEQUENCE</scope>
    <source>
        <strain evidence="2">CCAP 19/18</strain>
    </source>
</reference>
<sequence length="100" mass="11149">ELLQTAPLTDVPEEDTEAGTQVKEENNRLRATWLILGPANNMEKPAKRKQHCQEMKPEDNDSSDNKHGAEGAAQQNKTDQEVRAYHEMAQLVGIVFPGPL</sequence>
<organism evidence="2 3">
    <name type="scientific">Dunaliella salina</name>
    <name type="common">Green alga</name>
    <name type="synonym">Protococcus salinus</name>
    <dbReference type="NCBI Taxonomy" id="3046"/>
    <lineage>
        <taxon>Eukaryota</taxon>
        <taxon>Viridiplantae</taxon>
        <taxon>Chlorophyta</taxon>
        <taxon>core chlorophytes</taxon>
        <taxon>Chlorophyceae</taxon>
        <taxon>CS clade</taxon>
        <taxon>Chlamydomonadales</taxon>
        <taxon>Dunaliellaceae</taxon>
        <taxon>Dunaliella</taxon>
    </lineage>
</organism>